<dbReference type="Pfam" id="PF17395">
    <property type="entry name" value="DUF5403"/>
    <property type="match status" value="1"/>
</dbReference>
<keyword evidence="2" id="KW-1185">Reference proteome</keyword>
<dbReference type="InterPro" id="IPR039452">
    <property type="entry name" value="DUF5403"/>
</dbReference>
<sequence>MAKIYSRVGGRDLEQFIALTDVVQDELDNRTFEIAVRAEGYLAETRLDKSNGGDSFIDVERGKVDRYVVLSDERGQNAALSIEYGRAAGEYETRDKKTGETITVQYGEMEGLYILARASNLPKKRKGKVQLD</sequence>
<gene>
    <name evidence="1" type="ORF">SEA_DANZINA_14</name>
</gene>
<accession>A0A0K1Y9A3</accession>
<reference evidence="1 2" key="1">
    <citation type="submission" date="2015-06" db="EMBL/GenBank/DDBJ databases">
        <authorList>
            <person name="Zinanti J.F."/>
            <person name="Ahmed T."/>
            <person name="Alvarez G.E."/>
            <person name="Cox E.C."/>
            <person name="Garcia C."/>
            <person name="Layton S.R."/>
            <person name="Bhuiyan S."/>
            <person name="Donegan-Quick R."/>
            <person name="Benjamin R.C."/>
            <person name="Hughes L.E."/>
            <person name="Bradley K.W."/>
            <person name="Asai D.J."/>
            <person name="Bowman C.A."/>
            <person name="Russell D.A."/>
            <person name="Pope W.H."/>
            <person name="Jacobs-Sera D."/>
            <person name="Hendrix R.W."/>
            <person name="Hatfull G.F."/>
        </authorList>
    </citation>
    <scope>NUCLEOTIDE SEQUENCE [LARGE SCALE GENOMIC DNA]</scope>
</reference>
<organism evidence="1 2">
    <name type="scientific">Streptomyces phage Danzina</name>
    <dbReference type="NCBI Taxonomy" id="1690427"/>
    <lineage>
        <taxon>Viruses</taxon>
        <taxon>Duplodnaviria</taxon>
        <taxon>Heunggongvirae</taxon>
        <taxon>Uroviricota</taxon>
        <taxon>Caudoviricetes</taxon>
        <taxon>Arquatrovirinae</taxon>
        <taxon>Likavirus</taxon>
        <taxon>Likavirus danzina</taxon>
    </lineage>
</organism>
<proteinExistence type="predicted"/>
<dbReference type="EMBL" id="KT124228">
    <property type="protein sequence ID" value="AKY03469.1"/>
    <property type="molecule type" value="Genomic_DNA"/>
</dbReference>
<protein>
    <submittedName>
        <fullName evidence="1">Uncharacterized protein</fullName>
    </submittedName>
</protein>
<evidence type="ECO:0000313" key="1">
    <source>
        <dbReference type="EMBL" id="AKY03469.1"/>
    </source>
</evidence>
<evidence type="ECO:0000313" key="2">
    <source>
        <dbReference type="Proteomes" id="UP000225844"/>
    </source>
</evidence>
<name>A0A0K1Y9A3_9CAUD</name>
<dbReference type="Proteomes" id="UP000225844">
    <property type="component" value="Segment"/>
</dbReference>